<name>A0A484KAZ5_9ASTE</name>
<dbReference type="Proteomes" id="UP000595140">
    <property type="component" value="Unassembled WGS sequence"/>
</dbReference>
<keyword evidence="2" id="KW-1185">Reference proteome</keyword>
<evidence type="ECO:0000313" key="1">
    <source>
        <dbReference type="EMBL" id="VFQ62600.1"/>
    </source>
</evidence>
<proteinExistence type="predicted"/>
<gene>
    <name evidence="1" type="ORF">CCAM_LOCUS4376</name>
</gene>
<reference evidence="1 2" key="1">
    <citation type="submission" date="2018-04" db="EMBL/GenBank/DDBJ databases">
        <authorList>
            <person name="Vogel A."/>
        </authorList>
    </citation>
    <scope>NUCLEOTIDE SEQUENCE [LARGE SCALE GENOMIC DNA]</scope>
</reference>
<sequence length="93" mass="10215">MNHMMETRSSPYSFYLNQVQVRFLKLGKAVDMGLKLFGTQHIEDYAAVLGVAVVVVADPESVTSLKMTTSKSKSGSGVVLHMSFNERPQHALA</sequence>
<evidence type="ECO:0000313" key="2">
    <source>
        <dbReference type="Proteomes" id="UP000595140"/>
    </source>
</evidence>
<accession>A0A484KAZ5</accession>
<dbReference type="EMBL" id="OOIL02000230">
    <property type="protein sequence ID" value="VFQ62600.1"/>
    <property type="molecule type" value="Genomic_DNA"/>
</dbReference>
<protein>
    <submittedName>
        <fullName evidence="1">Uncharacterized protein</fullName>
    </submittedName>
</protein>
<dbReference type="AlphaFoldDB" id="A0A484KAZ5"/>
<organism evidence="1 2">
    <name type="scientific">Cuscuta campestris</name>
    <dbReference type="NCBI Taxonomy" id="132261"/>
    <lineage>
        <taxon>Eukaryota</taxon>
        <taxon>Viridiplantae</taxon>
        <taxon>Streptophyta</taxon>
        <taxon>Embryophyta</taxon>
        <taxon>Tracheophyta</taxon>
        <taxon>Spermatophyta</taxon>
        <taxon>Magnoliopsida</taxon>
        <taxon>eudicotyledons</taxon>
        <taxon>Gunneridae</taxon>
        <taxon>Pentapetalae</taxon>
        <taxon>asterids</taxon>
        <taxon>lamiids</taxon>
        <taxon>Solanales</taxon>
        <taxon>Convolvulaceae</taxon>
        <taxon>Cuscuteae</taxon>
        <taxon>Cuscuta</taxon>
        <taxon>Cuscuta subgen. Grammica</taxon>
        <taxon>Cuscuta sect. Cleistogrammica</taxon>
    </lineage>
</organism>